<dbReference type="GO" id="GO:0004672">
    <property type="term" value="F:protein kinase activity"/>
    <property type="evidence" value="ECO:0007669"/>
    <property type="project" value="InterPro"/>
</dbReference>
<name>A0A1J4J6E9_9EUKA</name>
<sequence>MKEITHRCSVTRIENGTYTRSFPKKGNSYLTPQFFERFEREFTSLAVFKFDHVQSFTMMKDNESALTVSRPYITGKSLFDVIESKSLLNWLNSLKSGINGCRGAIKVTSSDARSQREMNEKEKLFFALTIIDQIAAAIELFHDKNISLKNLGPRNIIINDKLEVTVVDVGIEAIMLEHLAGMSLSPNDLLLIGPEGSNDKHRSSKELDIWNLGIILYYILAGKMPFVENNLVVMMQNFANGNIYFDCDSIQNESVILLLHMMLKAEPSKRPDIFYVSKEIKRIIATLKKESSRLSDNPLRSSSNIVHLNFDNNAALSHIVRKNNTSNLARMSRHNSHNNKMMISSASLMKSNLVKVKLS</sequence>
<evidence type="ECO:0000313" key="3">
    <source>
        <dbReference type="Proteomes" id="UP000179807"/>
    </source>
</evidence>
<dbReference type="GO" id="GO:0005524">
    <property type="term" value="F:ATP binding"/>
    <property type="evidence" value="ECO:0007669"/>
    <property type="project" value="InterPro"/>
</dbReference>
<comment type="caution">
    <text evidence="2">The sequence shown here is derived from an EMBL/GenBank/DDBJ whole genome shotgun (WGS) entry which is preliminary data.</text>
</comment>
<dbReference type="AlphaFoldDB" id="A0A1J4J6E9"/>
<dbReference type="Pfam" id="PF00069">
    <property type="entry name" value="Pkinase"/>
    <property type="match status" value="1"/>
</dbReference>
<evidence type="ECO:0000313" key="2">
    <source>
        <dbReference type="EMBL" id="OHS93243.1"/>
    </source>
</evidence>
<keyword evidence="3" id="KW-1185">Reference proteome</keyword>
<organism evidence="2 3">
    <name type="scientific">Tritrichomonas foetus</name>
    <dbReference type="NCBI Taxonomy" id="1144522"/>
    <lineage>
        <taxon>Eukaryota</taxon>
        <taxon>Metamonada</taxon>
        <taxon>Parabasalia</taxon>
        <taxon>Tritrichomonadida</taxon>
        <taxon>Tritrichomonadidae</taxon>
        <taxon>Tritrichomonas</taxon>
    </lineage>
</organism>
<dbReference type="InterPro" id="IPR011009">
    <property type="entry name" value="Kinase-like_dom_sf"/>
</dbReference>
<dbReference type="PANTHER" id="PTHR24362:SF309">
    <property type="entry name" value="PROTEIN KINASE DOMAIN-CONTAINING PROTEIN"/>
    <property type="match status" value="1"/>
</dbReference>
<accession>A0A1J4J6E9</accession>
<dbReference type="RefSeq" id="XP_068346380.1">
    <property type="nucleotide sequence ID" value="XM_068513212.1"/>
</dbReference>
<evidence type="ECO:0000259" key="1">
    <source>
        <dbReference type="PROSITE" id="PS50011"/>
    </source>
</evidence>
<dbReference type="PROSITE" id="PS50011">
    <property type="entry name" value="PROTEIN_KINASE_DOM"/>
    <property type="match status" value="1"/>
</dbReference>
<dbReference type="EMBL" id="MLAK01001419">
    <property type="protein sequence ID" value="OHS93243.1"/>
    <property type="molecule type" value="Genomic_DNA"/>
</dbReference>
<dbReference type="SUPFAM" id="SSF56112">
    <property type="entry name" value="Protein kinase-like (PK-like)"/>
    <property type="match status" value="1"/>
</dbReference>
<dbReference type="InterPro" id="IPR000719">
    <property type="entry name" value="Prot_kinase_dom"/>
</dbReference>
<reference evidence="2" key="1">
    <citation type="submission" date="2016-10" db="EMBL/GenBank/DDBJ databases">
        <authorList>
            <person name="Benchimol M."/>
            <person name="Almeida L.G."/>
            <person name="Vasconcelos A.T."/>
            <person name="Perreira-Neves A."/>
            <person name="Rosa I.A."/>
            <person name="Tasca T."/>
            <person name="Bogo M.R."/>
            <person name="de Souza W."/>
        </authorList>
    </citation>
    <scope>NUCLEOTIDE SEQUENCE [LARGE SCALE GENOMIC DNA]</scope>
    <source>
        <strain evidence="2">K</strain>
    </source>
</reference>
<dbReference type="Gene3D" id="1.10.510.10">
    <property type="entry name" value="Transferase(Phosphotransferase) domain 1"/>
    <property type="match status" value="1"/>
</dbReference>
<protein>
    <recommendedName>
        <fullName evidence="1">Protein kinase domain-containing protein</fullName>
    </recommendedName>
</protein>
<gene>
    <name evidence="2" type="ORF">TRFO_40449</name>
</gene>
<proteinExistence type="predicted"/>
<dbReference type="PANTHER" id="PTHR24362">
    <property type="entry name" value="SERINE/THREONINE-PROTEIN KINASE NEK"/>
    <property type="match status" value="1"/>
</dbReference>
<dbReference type="Proteomes" id="UP000179807">
    <property type="component" value="Unassembled WGS sequence"/>
</dbReference>
<dbReference type="VEuPathDB" id="TrichDB:TRFO_40449"/>
<dbReference type="GeneID" id="94847916"/>
<feature type="domain" description="Protein kinase" evidence="1">
    <location>
        <begin position="1"/>
        <end position="284"/>
    </location>
</feature>